<dbReference type="HOGENOM" id="CLU_2733529_0_0_9"/>
<gene>
    <name evidence="1" type="ORF">GCWU000321_01469</name>
</gene>
<accession>C9LPI8</accession>
<proteinExistence type="predicted"/>
<dbReference type="STRING" id="592028.GCWU000321_01469"/>
<evidence type="ECO:0000313" key="1">
    <source>
        <dbReference type="EMBL" id="EEW97475.1"/>
    </source>
</evidence>
<comment type="caution">
    <text evidence="1">The sequence shown here is derived from an EMBL/GenBank/DDBJ whole genome shotgun (WGS) entry which is preliminary data.</text>
</comment>
<dbReference type="EMBL" id="ACIM02000001">
    <property type="protein sequence ID" value="EEW97475.1"/>
    <property type="molecule type" value="Genomic_DNA"/>
</dbReference>
<name>C9LPI8_9FIRM</name>
<reference evidence="1" key="1">
    <citation type="submission" date="2009-09" db="EMBL/GenBank/DDBJ databases">
        <authorList>
            <person name="Weinstock G."/>
            <person name="Sodergren E."/>
            <person name="Clifton S."/>
            <person name="Fulton L."/>
            <person name="Fulton B."/>
            <person name="Courtney L."/>
            <person name="Fronick C."/>
            <person name="Harrison M."/>
            <person name="Strong C."/>
            <person name="Farmer C."/>
            <person name="Delahaunty K."/>
            <person name="Markovic C."/>
            <person name="Hall O."/>
            <person name="Minx P."/>
            <person name="Tomlinson C."/>
            <person name="Mitreva M."/>
            <person name="Nelson J."/>
            <person name="Hou S."/>
            <person name="Wollam A."/>
            <person name="Pepin K.H."/>
            <person name="Johnson M."/>
            <person name="Bhonagiri V."/>
            <person name="Nash W.E."/>
            <person name="Warren W."/>
            <person name="Chinwalla A."/>
            <person name="Mardis E.R."/>
            <person name="Wilson R.K."/>
        </authorList>
    </citation>
    <scope>NUCLEOTIDE SEQUENCE [LARGE SCALE GENOMIC DNA]</scope>
    <source>
        <strain evidence="1">DSM 15470</strain>
    </source>
</reference>
<sequence length="71" mass="8452">MHSQSSLSFKKYPLPLQEIPRFCIFYKISFLFIEHMFYINLRIELSPPSVNRRFRSPANPIFKTGRESVLS</sequence>
<dbReference type="AlphaFoldDB" id="C9LPI8"/>
<keyword evidence="2" id="KW-1185">Reference proteome</keyword>
<protein>
    <submittedName>
        <fullName evidence="1">Uncharacterized protein</fullName>
    </submittedName>
</protein>
<organism evidence="1 2">
    <name type="scientific">Dialister invisus DSM 15470</name>
    <dbReference type="NCBI Taxonomy" id="592028"/>
    <lineage>
        <taxon>Bacteria</taxon>
        <taxon>Bacillati</taxon>
        <taxon>Bacillota</taxon>
        <taxon>Negativicutes</taxon>
        <taxon>Veillonellales</taxon>
        <taxon>Veillonellaceae</taxon>
        <taxon>Dialister</taxon>
    </lineage>
</organism>
<dbReference type="Proteomes" id="UP000004736">
    <property type="component" value="Unassembled WGS sequence"/>
</dbReference>
<evidence type="ECO:0000313" key="2">
    <source>
        <dbReference type="Proteomes" id="UP000004736"/>
    </source>
</evidence>